<dbReference type="Gene3D" id="1.10.10.10">
    <property type="entry name" value="Winged helix-like DNA-binding domain superfamily/Winged helix DNA-binding domain"/>
    <property type="match status" value="1"/>
</dbReference>
<keyword evidence="4" id="KW-0804">Transcription</keyword>
<keyword evidence="7" id="KW-1185">Reference proteome</keyword>
<dbReference type="InterPro" id="IPR050176">
    <property type="entry name" value="LTTR"/>
</dbReference>
<dbReference type="Proteomes" id="UP000235347">
    <property type="component" value="Unassembled WGS sequence"/>
</dbReference>
<reference evidence="6 7" key="1">
    <citation type="submission" date="2018-01" db="EMBL/GenBank/DDBJ databases">
        <title>Whole genome analyses suggest that Burkholderia sensu lato contains two further novel genera in the rhizoxinica-symbiotica group Mycetohabitans gen. nov., and Trinickia gen. nov.: implications for the evolution of diazotrophy and nodulation in the Burkholderiaceae.</title>
        <authorList>
            <person name="Estrada-de los Santos P."/>
            <person name="Palmer M."/>
            <person name="Chavez-Ramirez B."/>
            <person name="Beukes C."/>
            <person name="Steenkamp E.T."/>
            <person name="Hirsch A.M."/>
            <person name="Manyaka P."/>
            <person name="Maluk M."/>
            <person name="Lafos M."/>
            <person name="Crook M."/>
            <person name="Gross E."/>
            <person name="Simon M.F."/>
            <person name="Bueno dos Reis Junior F."/>
            <person name="Poole P.S."/>
            <person name="Venter S.N."/>
            <person name="James E.K."/>
        </authorList>
    </citation>
    <scope>NUCLEOTIDE SEQUENCE [LARGE SCALE GENOMIC DNA]</scope>
    <source>
        <strain evidence="6 7">GP25-8</strain>
    </source>
</reference>
<comment type="caution">
    <text evidence="6">The sequence shown here is derived from an EMBL/GenBank/DDBJ whole genome shotgun (WGS) entry which is preliminary data.</text>
</comment>
<dbReference type="InterPro" id="IPR036390">
    <property type="entry name" value="WH_DNA-bd_sf"/>
</dbReference>
<dbReference type="PANTHER" id="PTHR30579">
    <property type="entry name" value="TRANSCRIPTIONAL REGULATOR"/>
    <property type="match status" value="1"/>
</dbReference>
<keyword evidence="2" id="KW-0805">Transcription regulation</keyword>
<dbReference type="PROSITE" id="PS50931">
    <property type="entry name" value="HTH_LYSR"/>
    <property type="match status" value="1"/>
</dbReference>
<dbReference type="InterPro" id="IPR036388">
    <property type="entry name" value="WH-like_DNA-bd_sf"/>
</dbReference>
<evidence type="ECO:0000256" key="4">
    <source>
        <dbReference type="ARBA" id="ARBA00023163"/>
    </source>
</evidence>
<evidence type="ECO:0000313" key="6">
    <source>
        <dbReference type="EMBL" id="PMS24614.1"/>
    </source>
</evidence>
<dbReference type="InterPro" id="IPR000847">
    <property type="entry name" value="LysR_HTH_N"/>
</dbReference>
<dbReference type="InterPro" id="IPR005119">
    <property type="entry name" value="LysR_subst-bd"/>
</dbReference>
<accession>A0A2N7W5D6</accession>
<dbReference type="SUPFAM" id="SSF46785">
    <property type="entry name" value="Winged helix' DNA-binding domain"/>
    <property type="match status" value="1"/>
</dbReference>
<dbReference type="PANTHER" id="PTHR30579:SF7">
    <property type="entry name" value="HTH-TYPE TRANSCRIPTIONAL REGULATOR LRHA-RELATED"/>
    <property type="match status" value="1"/>
</dbReference>
<dbReference type="EMBL" id="PNYB01000009">
    <property type="protein sequence ID" value="PMS24614.1"/>
    <property type="molecule type" value="Genomic_DNA"/>
</dbReference>
<dbReference type="Pfam" id="PF03466">
    <property type="entry name" value="LysR_substrate"/>
    <property type="match status" value="1"/>
</dbReference>
<keyword evidence="3" id="KW-0238">DNA-binding</keyword>
<sequence length="279" mass="29467">MFDSTLLRSFVTVAQEGSFTRAATRLHLTQSAVSAHLRRLEEQAGAALVERTTRSLALTPEGEVLLGYARAILALNRDARARLQRPAGEGPVRIGLSDDFAHPRVMERLHAFGLRHPGVDVSLTVGIPGTLIHALDRGELDFVMAGRCHGERPGRSLWREALVWAAAPWQAINLGLPLPLAVFPEPCPYRDAALAALAHAGVDFRVTVVCPGSAGVHAAVQAGLGVAPMPKSRVDGSLAIVGEAAGLPALPEVEFALFGAASPAALVDELCEAARRDLG</sequence>
<dbReference type="PRINTS" id="PR00039">
    <property type="entry name" value="HTHLYSR"/>
</dbReference>
<dbReference type="Pfam" id="PF00126">
    <property type="entry name" value="HTH_1"/>
    <property type="match status" value="1"/>
</dbReference>
<dbReference type="AlphaFoldDB" id="A0A2N7W5D6"/>
<evidence type="ECO:0000256" key="2">
    <source>
        <dbReference type="ARBA" id="ARBA00023015"/>
    </source>
</evidence>
<protein>
    <submittedName>
        <fullName evidence="6">LysR family transcriptional regulator</fullName>
    </submittedName>
</protein>
<organism evidence="6 7">
    <name type="scientific">Trinickia soli</name>
    <dbReference type="NCBI Taxonomy" id="380675"/>
    <lineage>
        <taxon>Bacteria</taxon>
        <taxon>Pseudomonadati</taxon>
        <taxon>Pseudomonadota</taxon>
        <taxon>Betaproteobacteria</taxon>
        <taxon>Burkholderiales</taxon>
        <taxon>Burkholderiaceae</taxon>
        <taxon>Trinickia</taxon>
    </lineage>
</organism>
<feature type="domain" description="HTH lysR-type" evidence="5">
    <location>
        <begin position="2"/>
        <end position="59"/>
    </location>
</feature>
<dbReference type="SUPFAM" id="SSF53850">
    <property type="entry name" value="Periplasmic binding protein-like II"/>
    <property type="match status" value="1"/>
</dbReference>
<comment type="similarity">
    <text evidence="1">Belongs to the LysR transcriptional regulatory family.</text>
</comment>
<evidence type="ECO:0000256" key="3">
    <source>
        <dbReference type="ARBA" id="ARBA00023125"/>
    </source>
</evidence>
<dbReference type="RefSeq" id="WP_102610129.1">
    <property type="nucleotide sequence ID" value="NZ_CADIKD010000003.1"/>
</dbReference>
<dbReference type="Gene3D" id="3.40.190.10">
    <property type="entry name" value="Periplasmic binding protein-like II"/>
    <property type="match status" value="2"/>
</dbReference>
<name>A0A2N7W5D6_9BURK</name>
<dbReference type="GO" id="GO:0003677">
    <property type="term" value="F:DNA binding"/>
    <property type="evidence" value="ECO:0007669"/>
    <property type="project" value="UniProtKB-KW"/>
</dbReference>
<evidence type="ECO:0000256" key="1">
    <source>
        <dbReference type="ARBA" id="ARBA00009437"/>
    </source>
</evidence>
<evidence type="ECO:0000313" key="7">
    <source>
        <dbReference type="Proteomes" id="UP000235347"/>
    </source>
</evidence>
<gene>
    <name evidence="6" type="ORF">C0Z19_12380</name>
</gene>
<evidence type="ECO:0000259" key="5">
    <source>
        <dbReference type="PROSITE" id="PS50931"/>
    </source>
</evidence>
<dbReference type="GO" id="GO:0003700">
    <property type="term" value="F:DNA-binding transcription factor activity"/>
    <property type="evidence" value="ECO:0007669"/>
    <property type="project" value="InterPro"/>
</dbReference>
<dbReference type="FunFam" id="1.10.10.10:FF:000001">
    <property type="entry name" value="LysR family transcriptional regulator"/>
    <property type="match status" value="1"/>
</dbReference>
<proteinExistence type="inferred from homology"/>